<dbReference type="PANTHER" id="PTHR47331">
    <property type="entry name" value="PHD-TYPE DOMAIN-CONTAINING PROTEIN"/>
    <property type="match status" value="1"/>
</dbReference>
<protein>
    <submittedName>
        <fullName evidence="1">Uncharacterized protein</fullName>
    </submittedName>
</protein>
<dbReference type="EMBL" id="BGZK01002287">
    <property type="protein sequence ID" value="GBP92580.1"/>
    <property type="molecule type" value="Genomic_DNA"/>
</dbReference>
<dbReference type="OrthoDB" id="8065733at2759"/>
<comment type="caution">
    <text evidence="1">The sequence shown here is derived from an EMBL/GenBank/DDBJ whole genome shotgun (WGS) entry which is preliminary data.</text>
</comment>
<organism evidence="1 2">
    <name type="scientific">Eumeta variegata</name>
    <name type="common">Bagworm moth</name>
    <name type="synonym">Eumeta japonica</name>
    <dbReference type="NCBI Taxonomy" id="151549"/>
    <lineage>
        <taxon>Eukaryota</taxon>
        <taxon>Metazoa</taxon>
        <taxon>Ecdysozoa</taxon>
        <taxon>Arthropoda</taxon>
        <taxon>Hexapoda</taxon>
        <taxon>Insecta</taxon>
        <taxon>Pterygota</taxon>
        <taxon>Neoptera</taxon>
        <taxon>Endopterygota</taxon>
        <taxon>Lepidoptera</taxon>
        <taxon>Glossata</taxon>
        <taxon>Ditrysia</taxon>
        <taxon>Tineoidea</taxon>
        <taxon>Psychidae</taxon>
        <taxon>Oiketicinae</taxon>
        <taxon>Eumeta</taxon>
    </lineage>
</organism>
<accession>A0A4C1ZX57</accession>
<dbReference type="Proteomes" id="UP000299102">
    <property type="component" value="Unassembled WGS sequence"/>
</dbReference>
<dbReference type="AlphaFoldDB" id="A0A4C1ZX57"/>
<reference evidence="1 2" key="1">
    <citation type="journal article" date="2019" name="Commun. Biol.">
        <title>The bagworm genome reveals a unique fibroin gene that provides high tensile strength.</title>
        <authorList>
            <person name="Kono N."/>
            <person name="Nakamura H."/>
            <person name="Ohtoshi R."/>
            <person name="Tomita M."/>
            <person name="Numata K."/>
            <person name="Arakawa K."/>
        </authorList>
    </citation>
    <scope>NUCLEOTIDE SEQUENCE [LARGE SCALE GENOMIC DNA]</scope>
</reference>
<dbReference type="InterPro" id="IPR008042">
    <property type="entry name" value="Retrotrans_Pao"/>
</dbReference>
<gene>
    <name evidence="1" type="ORF">EVAR_77071_1</name>
</gene>
<proteinExistence type="predicted"/>
<name>A0A4C1ZX57_EUMVA</name>
<evidence type="ECO:0000313" key="1">
    <source>
        <dbReference type="EMBL" id="GBP92580.1"/>
    </source>
</evidence>
<keyword evidence="2" id="KW-1185">Reference proteome</keyword>
<evidence type="ECO:0000313" key="2">
    <source>
        <dbReference type="Proteomes" id="UP000299102"/>
    </source>
</evidence>
<sequence>MFHSLLTRCIQYILVPINALYSSKRPWYRSWILGASFVTYEHSRYRQSEHLFVSESCARRLGLHVLMKITDNLPNSSLPRELKNEFRGLNLADVLFDESRSVDLLIAGCELKKWASNNAGLLFDITRDHLEKPHVFDNTSGFSYIKNLESIKIGRYYLLNGILHGSLHGFADASAEWYGVAAYLRVVDCSGRVNLSLVMAKSRVAPIKSESTIPKLELYGAALVIKILDNVLYSIQNNVEIHDIVCWSDSTIVLSW</sequence>
<dbReference type="Pfam" id="PF05380">
    <property type="entry name" value="Peptidase_A17"/>
    <property type="match status" value="1"/>
</dbReference>
<dbReference type="STRING" id="151549.A0A4C1ZX57"/>
<dbReference type="PANTHER" id="PTHR47331:SF5">
    <property type="entry name" value="RIBONUCLEASE H"/>
    <property type="match status" value="1"/>
</dbReference>